<name>A0AAV4J9P1_9GAST</name>
<evidence type="ECO:0000313" key="3">
    <source>
        <dbReference type="Proteomes" id="UP000762676"/>
    </source>
</evidence>
<keyword evidence="3" id="KW-1185">Reference proteome</keyword>
<dbReference type="Proteomes" id="UP000762676">
    <property type="component" value="Unassembled WGS sequence"/>
</dbReference>
<sequence>MRPVLHLSVTNKTHVTRHDSLSKTILQGTVKGKRRRGRQKKAWCDNIKEWPGMVMCELVRSASDRDAWRQKLILLPSDPPDDPTGRGTEVRPLPAKSLSKLTEEQQIKHLTLAI</sequence>
<dbReference type="EMBL" id="BMAT01013649">
    <property type="protein sequence ID" value="GFS17316.1"/>
    <property type="molecule type" value="Genomic_DNA"/>
</dbReference>
<comment type="caution">
    <text evidence="2">The sequence shown here is derived from an EMBL/GenBank/DDBJ whole genome shotgun (WGS) entry which is preliminary data.</text>
</comment>
<proteinExistence type="predicted"/>
<feature type="region of interest" description="Disordered" evidence="1">
    <location>
        <begin position="74"/>
        <end position="100"/>
    </location>
</feature>
<evidence type="ECO:0000313" key="2">
    <source>
        <dbReference type="EMBL" id="GFS17316.1"/>
    </source>
</evidence>
<accession>A0AAV4J9P1</accession>
<reference evidence="2 3" key="1">
    <citation type="journal article" date="2021" name="Elife">
        <title>Chloroplast acquisition without the gene transfer in kleptoplastic sea slugs, Plakobranchus ocellatus.</title>
        <authorList>
            <person name="Maeda T."/>
            <person name="Takahashi S."/>
            <person name="Yoshida T."/>
            <person name="Shimamura S."/>
            <person name="Takaki Y."/>
            <person name="Nagai Y."/>
            <person name="Toyoda A."/>
            <person name="Suzuki Y."/>
            <person name="Arimoto A."/>
            <person name="Ishii H."/>
            <person name="Satoh N."/>
            <person name="Nishiyama T."/>
            <person name="Hasebe M."/>
            <person name="Maruyama T."/>
            <person name="Minagawa J."/>
            <person name="Obokata J."/>
            <person name="Shigenobu S."/>
        </authorList>
    </citation>
    <scope>NUCLEOTIDE SEQUENCE [LARGE SCALE GENOMIC DNA]</scope>
</reference>
<dbReference type="AlphaFoldDB" id="A0AAV4J9P1"/>
<protein>
    <submittedName>
        <fullName evidence="2">UDP-glucuronosyltransferase 2A1-like</fullName>
    </submittedName>
</protein>
<organism evidence="2 3">
    <name type="scientific">Elysia marginata</name>
    <dbReference type="NCBI Taxonomy" id="1093978"/>
    <lineage>
        <taxon>Eukaryota</taxon>
        <taxon>Metazoa</taxon>
        <taxon>Spiralia</taxon>
        <taxon>Lophotrochozoa</taxon>
        <taxon>Mollusca</taxon>
        <taxon>Gastropoda</taxon>
        <taxon>Heterobranchia</taxon>
        <taxon>Euthyneura</taxon>
        <taxon>Panpulmonata</taxon>
        <taxon>Sacoglossa</taxon>
        <taxon>Placobranchoidea</taxon>
        <taxon>Plakobranchidae</taxon>
        <taxon>Elysia</taxon>
    </lineage>
</organism>
<evidence type="ECO:0000256" key="1">
    <source>
        <dbReference type="SAM" id="MobiDB-lite"/>
    </source>
</evidence>
<gene>
    <name evidence="2" type="ORF">ElyMa_006819300</name>
</gene>